<reference evidence="2 3" key="1">
    <citation type="journal article" date="2017" name="Int. J. Parasitol.">
        <title>The genome of the protozoan parasite Cystoisospora suis and a reverse vaccinology approach to identify vaccine candidates.</title>
        <authorList>
            <person name="Palmieri N."/>
            <person name="Shrestha A."/>
            <person name="Ruttkowski B."/>
            <person name="Beck T."/>
            <person name="Vogl C."/>
            <person name="Tomley F."/>
            <person name="Blake D.P."/>
            <person name="Joachim A."/>
        </authorList>
    </citation>
    <scope>NUCLEOTIDE SEQUENCE [LARGE SCALE GENOMIC DNA]</scope>
    <source>
        <strain evidence="2 3">Wien I</strain>
    </source>
</reference>
<protein>
    <submittedName>
        <fullName evidence="2">Dense-granule antigen dg32</fullName>
    </submittedName>
</protein>
<keyword evidence="3" id="KW-1185">Reference proteome</keyword>
<dbReference type="AlphaFoldDB" id="A0A2C6LET9"/>
<proteinExistence type="predicted"/>
<comment type="caution">
    <text evidence="2">The sequence shown here is derived from an EMBL/GenBank/DDBJ whole genome shotgun (WGS) entry which is preliminary data.</text>
</comment>
<feature type="region of interest" description="Disordered" evidence="1">
    <location>
        <begin position="231"/>
        <end position="257"/>
    </location>
</feature>
<dbReference type="GeneID" id="94424198"/>
<organism evidence="2 3">
    <name type="scientific">Cystoisospora suis</name>
    <dbReference type="NCBI Taxonomy" id="483139"/>
    <lineage>
        <taxon>Eukaryota</taxon>
        <taxon>Sar</taxon>
        <taxon>Alveolata</taxon>
        <taxon>Apicomplexa</taxon>
        <taxon>Conoidasida</taxon>
        <taxon>Coccidia</taxon>
        <taxon>Eucoccidiorida</taxon>
        <taxon>Eimeriorina</taxon>
        <taxon>Sarcocystidae</taxon>
        <taxon>Cystoisospora</taxon>
    </lineage>
</organism>
<evidence type="ECO:0000313" key="3">
    <source>
        <dbReference type="Proteomes" id="UP000221165"/>
    </source>
</evidence>
<dbReference type="Proteomes" id="UP000221165">
    <property type="component" value="Unassembled WGS sequence"/>
</dbReference>
<evidence type="ECO:0000313" key="2">
    <source>
        <dbReference type="EMBL" id="PHJ25365.1"/>
    </source>
</evidence>
<dbReference type="RefSeq" id="XP_067927037.1">
    <property type="nucleotide sequence ID" value="XM_068060987.1"/>
</dbReference>
<dbReference type="EMBL" id="MIGC01000297">
    <property type="protein sequence ID" value="PHJ25365.1"/>
    <property type="molecule type" value="Genomic_DNA"/>
</dbReference>
<dbReference type="OrthoDB" id="329665at2759"/>
<dbReference type="VEuPathDB" id="ToxoDB:CSUI_000780"/>
<sequence>MQVRRAFGAAALAVAVAMSGEGIIPFSDLALIPGVNSPFFSVVGAEAGGSEWSKYAAVAKNEMAANFFGIPVELLWKDIWDQLFHKAGAKKWEDLFFWLGGLTRYRDVRKAARVITWELQRYLYGNELVNEQAWKTIGRQYEAFLREWWTSYPENPWKGLPAGVWKSLVKLYTENLEPALRGSPKLKLLEEALFDPELQVIRSWTDGDHVHIMQSGYSEIPGRLEKLERKRLRSSRDENAGEGHLRRRQGAAGTGES</sequence>
<evidence type="ECO:0000256" key="1">
    <source>
        <dbReference type="SAM" id="MobiDB-lite"/>
    </source>
</evidence>
<gene>
    <name evidence="2" type="ORF">CSUI_000780</name>
</gene>
<feature type="compositionally biased region" description="Basic and acidic residues" evidence="1">
    <location>
        <begin position="231"/>
        <end position="244"/>
    </location>
</feature>
<name>A0A2C6LET9_9APIC</name>
<accession>A0A2C6LET9</accession>